<dbReference type="VEuPathDB" id="FungiDB:PYU1_G014252"/>
<dbReference type="InParanoid" id="K3XAN3"/>
<feature type="compositionally biased region" description="Low complexity" evidence="1">
    <location>
        <begin position="170"/>
        <end position="179"/>
    </location>
</feature>
<evidence type="ECO:0000313" key="4">
    <source>
        <dbReference type="Proteomes" id="UP000019132"/>
    </source>
</evidence>
<keyword evidence="2" id="KW-0732">Signal</keyword>
<dbReference type="eggNOG" id="ENOG502S9TH">
    <property type="taxonomic scope" value="Eukaryota"/>
</dbReference>
<reference evidence="4" key="2">
    <citation type="submission" date="2010-04" db="EMBL/GenBank/DDBJ databases">
        <authorList>
            <person name="Buell R."/>
            <person name="Hamilton J."/>
            <person name="Hostetler J."/>
        </authorList>
    </citation>
    <scope>NUCLEOTIDE SEQUENCE [LARGE SCALE GENOMIC DNA]</scope>
    <source>
        <strain evidence="4">DAOM:BR144</strain>
    </source>
</reference>
<accession>K3XAN3</accession>
<dbReference type="Proteomes" id="UP000019132">
    <property type="component" value="Unassembled WGS sequence"/>
</dbReference>
<dbReference type="HOGENOM" id="CLU_1032376_0_0_1"/>
<protein>
    <submittedName>
        <fullName evidence="3">Uncharacterized protein</fullName>
    </submittedName>
</protein>
<organism evidence="3 4">
    <name type="scientific">Globisporangium ultimum (strain ATCC 200006 / CBS 805.95 / DAOM BR144)</name>
    <name type="common">Pythium ultimum</name>
    <dbReference type="NCBI Taxonomy" id="431595"/>
    <lineage>
        <taxon>Eukaryota</taxon>
        <taxon>Sar</taxon>
        <taxon>Stramenopiles</taxon>
        <taxon>Oomycota</taxon>
        <taxon>Peronosporomycetes</taxon>
        <taxon>Pythiales</taxon>
        <taxon>Pythiaceae</taxon>
        <taxon>Globisporangium</taxon>
    </lineage>
</organism>
<reference evidence="3" key="3">
    <citation type="submission" date="2015-02" db="UniProtKB">
        <authorList>
            <consortium name="EnsemblProtists"/>
        </authorList>
    </citation>
    <scope>IDENTIFICATION</scope>
    <source>
        <strain evidence="3">DAOM BR144</strain>
    </source>
</reference>
<name>K3XAN3_GLOUD</name>
<dbReference type="AlphaFoldDB" id="K3XAN3"/>
<evidence type="ECO:0000256" key="1">
    <source>
        <dbReference type="SAM" id="MobiDB-lite"/>
    </source>
</evidence>
<dbReference type="EMBL" id="GL376566">
    <property type="status" value="NOT_ANNOTATED_CDS"/>
    <property type="molecule type" value="Genomic_DNA"/>
</dbReference>
<reference evidence="4" key="1">
    <citation type="journal article" date="2010" name="Genome Biol.">
        <title>Genome sequence of the necrotrophic plant pathogen Pythium ultimum reveals original pathogenicity mechanisms and effector repertoire.</title>
        <authorList>
            <person name="Levesque C.A."/>
            <person name="Brouwer H."/>
            <person name="Cano L."/>
            <person name="Hamilton J.P."/>
            <person name="Holt C."/>
            <person name="Huitema E."/>
            <person name="Raffaele S."/>
            <person name="Robideau G.P."/>
            <person name="Thines M."/>
            <person name="Win J."/>
            <person name="Zerillo M.M."/>
            <person name="Beakes G.W."/>
            <person name="Boore J.L."/>
            <person name="Busam D."/>
            <person name="Dumas B."/>
            <person name="Ferriera S."/>
            <person name="Fuerstenberg S.I."/>
            <person name="Gachon C.M."/>
            <person name="Gaulin E."/>
            <person name="Govers F."/>
            <person name="Grenville-Briggs L."/>
            <person name="Horner N."/>
            <person name="Hostetler J."/>
            <person name="Jiang R.H."/>
            <person name="Johnson J."/>
            <person name="Krajaejun T."/>
            <person name="Lin H."/>
            <person name="Meijer H.J."/>
            <person name="Moore B."/>
            <person name="Morris P."/>
            <person name="Phuntmart V."/>
            <person name="Puiu D."/>
            <person name="Shetty J."/>
            <person name="Stajich J.E."/>
            <person name="Tripathy S."/>
            <person name="Wawra S."/>
            <person name="van West P."/>
            <person name="Whitty B.R."/>
            <person name="Coutinho P.M."/>
            <person name="Henrissat B."/>
            <person name="Martin F."/>
            <person name="Thomas P.D."/>
            <person name="Tyler B.M."/>
            <person name="De Vries R.P."/>
            <person name="Kamoun S."/>
            <person name="Yandell M."/>
            <person name="Tisserat N."/>
            <person name="Buell C.R."/>
        </authorList>
    </citation>
    <scope>NUCLEOTIDE SEQUENCE</scope>
    <source>
        <strain evidence="4">DAOM:BR144</strain>
    </source>
</reference>
<sequence>MRGALTLAATLLLVSTLRVDASHVSVCRDATYHLPAERGQICAGTGARPAGYACPKKGDVSAQDCHDTLPSYDGRACVAKEDAVCEVIIGETWGCVFPSVGIEAHTDSNYASTKTNSNPNSTKNALMRMAILYSSSNACNTKNNAHYACAKYGGPEVNIIYTSSEAGTVNSSSNNCSTNADVDGDEGDSSTKSDACYPGLNSCSDLSKPKLGVYGCVNSIHGICDGCDCIKHVVASSQFLSSEWERSFFKAEPLTTNVTSKPPVSLGLRS</sequence>
<feature type="region of interest" description="Disordered" evidence="1">
    <location>
        <begin position="168"/>
        <end position="188"/>
    </location>
</feature>
<dbReference type="EnsemblProtists" id="PYU1_T014282">
    <property type="protein sequence ID" value="PYU1_T014282"/>
    <property type="gene ID" value="PYU1_G014252"/>
</dbReference>
<proteinExistence type="predicted"/>
<evidence type="ECO:0000256" key="2">
    <source>
        <dbReference type="SAM" id="SignalP"/>
    </source>
</evidence>
<feature type="signal peptide" evidence="2">
    <location>
        <begin position="1"/>
        <end position="21"/>
    </location>
</feature>
<feature type="chain" id="PRO_5003868482" evidence="2">
    <location>
        <begin position="22"/>
        <end position="270"/>
    </location>
</feature>
<keyword evidence="4" id="KW-1185">Reference proteome</keyword>
<dbReference type="STRING" id="431595.K3XAN3"/>
<evidence type="ECO:0000313" key="3">
    <source>
        <dbReference type="EnsemblProtists" id="PYU1_T014282"/>
    </source>
</evidence>